<reference evidence="1 2" key="1">
    <citation type="journal article" date="2018" name="PLoS Genet.">
        <title>Population sequencing reveals clonal diversity and ancestral inbreeding in the grapevine cultivar Chardonnay.</title>
        <authorList>
            <person name="Roach M.J."/>
            <person name="Johnson D.L."/>
            <person name="Bohlmann J."/>
            <person name="van Vuuren H.J."/>
            <person name="Jones S.J."/>
            <person name="Pretorius I.S."/>
            <person name="Schmidt S.A."/>
            <person name="Borneman A.R."/>
        </authorList>
    </citation>
    <scope>NUCLEOTIDE SEQUENCE [LARGE SCALE GENOMIC DNA]</scope>
    <source>
        <strain evidence="2">cv. Chardonnay</strain>
        <tissue evidence="1">Leaf</tissue>
    </source>
</reference>
<comment type="caution">
    <text evidence="1">The sequence shown here is derived from an EMBL/GenBank/DDBJ whole genome shotgun (WGS) entry which is preliminary data.</text>
</comment>
<organism evidence="1 2">
    <name type="scientific">Vitis vinifera</name>
    <name type="common">Grape</name>
    <dbReference type="NCBI Taxonomy" id="29760"/>
    <lineage>
        <taxon>Eukaryota</taxon>
        <taxon>Viridiplantae</taxon>
        <taxon>Streptophyta</taxon>
        <taxon>Embryophyta</taxon>
        <taxon>Tracheophyta</taxon>
        <taxon>Spermatophyta</taxon>
        <taxon>Magnoliopsida</taxon>
        <taxon>eudicotyledons</taxon>
        <taxon>Gunneridae</taxon>
        <taxon>Pentapetalae</taxon>
        <taxon>rosids</taxon>
        <taxon>Vitales</taxon>
        <taxon>Vitaceae</taxon>
        <taxon>Viteae</taxon>
        <taxon>Vitis</taxon>
    </lineage>
</organism>
<sequence>MEVTSFFLILPGKGEELLDFCRKHNSPATIAWKIESIVIHTGSVFSYAAIGFVATHYPCLFLFMKVCLALFKTMETVQARTATFEVLSLLSGLQQSLVGEGSDEEQLFSPESSLIRDGFNSELDSYLQKLKITMVESPSTKRLERLVSLAWNKPSKGAKILFHKSQFLSNRLGKSPLNVVPRCSLITPPSKAATERTLKI</sequence>
<dbReference type="AlphaFoldDB" id="A0A438BYT1"/>
<gene>
    <name evidence="1" type="ORF">CK203_074348</name>
</gene>
<protein>
    <submittedName>
        <fullName evidence="1">Uncharacterized protein</fullName>
    </submittedName>
</protein>
<evidence type="ECO:0000313" key="2">
    <source>
        <dbReference type="Proteomes" id="UP000288805"/>
    </source>
</evidence>
<dbReference type="Proteomes" id="UP000288805">
    <property type="component" value="Unassembled WGS sequence"/>
</dbReference>
<proteinExistence type="predicted"/>
<dbReference type="EMBL" id="QGNW01002590">
    <property type="protein sequence ID" value="RVW16176.1"/>
    <property type="molecule type" value="Genomic_DNA"/>
</dbReference>
<accession>A0A438BYT1</accession>
<name>A0A438BYT1_VITVI</name>
<evidence type="ECO:0000313" key="1">
    <source>
        <dbReference type="EMBL" id="RVW16176.1"/>
    </source>
</evidence>